<dbReference type="InterPro" id="IPR001852">
    <property type="entry name" value="PdxS/SNZ"/>
</dbReference>
<dbReference type="GO" id="GO:0008615">
    <property type="term" value="P:pyridoxine biosynthetic process"/>
    <property type="evidence" value="ECO:0007669"/>
    <property type="project" value="TreeGrafter"/>
</dbReference>
<comment type="caution">
    <text evidence="7">The sequence shown here is derived from an EMBL/GenBank/DDBJ whole genome shotgun (WGS) entry which is preliminary data.</text>
</comment>
<accession>A0A835HKF7</accession>
<feature type="domain" description="PdxS/SNZ N-terminal" evidence="6">
    <location>
        <begin position="386"/>
        <end position="493"/>
    </location>
</feature>
<dbReference type="InterPro" id="IPR027417">
    <property type="entry name" value="P-loop_NTPase"/>
</dbReference>
<dbReference type="InterPro" id="IPR033755">
    <property type="entry name" value="PdxS/SNZ_N"/>
</dbReference>
<dbReference type="EMBL" id="JADFTS010000006">
    <property type="protein sequence ID" value="KAF9599974.1"/>
    <property type="molecule type" value="Genomic_DNA"/>
</dbReference>
<dbReference type="PANTHER" id="PTHR31829:SF0">
    <property type="entry name" value="PYRIDOXAL 5'-PHOSPHATE SYNTHASE SUBUNIT SNZ1-RELATED"/>
    <property type="match status" value="1"/>
</dbReference>
<dbReference type="Proteomes" id="UP000631114">
    <property type="component" value="Unassembled WGS sequence"/>
</dbReference>
<dbReference type="SUPFAM" id="SSF110399">
    <property type="entry name" value="ThiG-like"/>
    <property type="match status" value="1"/>
</dbReference>
<dbReference type="AlphaFoldDB" id="A0A835HKF7"/>
<dbReference type="Gene3D" id="3.20.20.70">
    <property type="entry name" value="Aldolase class I"/>
    <property type="match status" value="2"/>
</dbReference>
<dbReference type="PROSITE" id="PS51129">
    <property type="entry name" value="PDXS_SNZ_2"/>
    <property type="match status" value="1"/>
</dbReference>
<feature type="compositionally biased region" description="Basic residues" evidence="5">
    <location>
        <begin position="146"/>
        <end position="158"/>
    </location>
</feature>
<proteinExistence type="inferred from homology"/>
<comment type="similarity">
    <text evidence="1 4">Belongs to the PdxS/SNZ family.</text>
</comment>
<organism evidence="7 8">
    <name type="scientific">Coptis chinensis</name>
    <dbReference type="NCBI Taxonomy" id="261450"/>
    <lineage>
        <taxon>Eukaryota</taxon>
        <taxon>Viridiplantae</taxon>
        <taxon>Streptophyta</taxon>
        <taxon>Embryophyta</taxon>
        <taxon>Tracheophyta</taxon>
        <taxon>Spermatophyta</taxon>
        <taxon>Magnoliopsida</taxon>
        <taxon>Ranunculales</taxon>
        <taxon>Ranunculaceae</taxon>
        <taxon>Coptidoideae</taxon>
        <taxon>Coptis</taxon>
    </lineage>
</organism>
<evidence type="ECO:0000256" key="3">
    <source>
        <dbReference type="ARBA" id="ARBA00037142"/>
    </source>
</evidence>
<reference evidence="7 8" key="1">
    <citation type="submission" date="2020-10" db="EMBL/GenBank/DDBJ databases">
        <title>The Coptis chinensis genome and diversification of protoberbering-type alkaloids.</title>
        <authorList>
            <person name="Wang B."/>
            <person name="Shu S."/>
            <person name="Song C."/>
            <person name="Liu Y."/>
        </authorList>
    </citation>
    <scope>NUCLEOTIDE SEQUENCE [LARGE SCALE GENOMIC DNA]</scope>
    <source>
        <strain evidence="7">HL-2020</strain>
        <tissue evidence="7">Leaf</tissue>
    </source>
</reference>
<evidence type="ECO:0000256" key="1">
    <source>
        <dbReference type="ARBA" id="ARBA00007281"/>
    </source>
</evidence>
<keyword evidence="8" id="KW-1185">Reference proteome</keyword>
<evidence type="ECO:0000313" key="7">
    <source>
        <dbReference type="EMBL" id="KAF9599974.1"/>
    </source>
</evidence>
<evidence type="ECO:0000259" key="6">
    <source>
        <dbReference type="Pfam" id="PF01680"/>
    </source>
</evidence>
<evidence type="ECO:0000313" key="8">
    <source>
        <dbReference type="Proteomes" id="UP000631114"/>
    </source>
</evidence>
<dbReference type="GO" id="GO:0042823">
    <property type="term" value="P:pyridoxal phosphate biosynthetic process"/>
    <property type="evidence" value="ECO:0007669"/>
    <property type="project" value="InterPro"/>
</dbReference>
<dbReference type="OrthoDB" id="1660966at2759"/>
<feature type="region of interest" description="Disordered" evidence="5">
    <location>
        <begin position="129"/>
        <end position="201"/>
    </location>
</feature>
<evidence type="ECO:0000256" key="2">
    <source>
        <dbReference type="ARBA" id="ARBA00023239"/>
    </source>
</evidence>
<sequence length="638" mass="70200">MKCLKCGAFYLPGGQILEFTGLLQMFRSDTVIDAGIALSFQHGATHIVARHAAENAEFVALCIPRQAMILASEISHCAQTPVGQGARSKRRRDFAISGNASHNFNTRVLFLDDEGDTHGSSHNVAKQIEENFTRSQSGDIPPLRNPVRKKRFGPKARIKGVLETKSKKSKRTGKGDKNTVQATSDEENSHFNTAEEVAPQSTQGISALENGVGSVNRFATTYTFSFQQLLQQIHLEEGPGDVLVFLSGQEEIESLERLVKERIRQLFEDNQNMITFPIYSALPSEKQMLAFKPAPSGFRKIDLLRLKSRVFSDTSVPSLPSKPSPELECLFGNNDGMIKDLTHRADIILESVFTPSAYVDQFIALPHSHLFTKFISPKSVKWQTTLAPTVTIPVMAKAQILESIGIDYIDKSEVLTLADEDNHINKHNFRVPFVCGWRNLGEALRRIREGAAMIRTKGEARTGNIVEAVRHVRSVMGVIRVLRNMDDDEFAGGGVATPADAALMMQLGCDGVSVGSGVFKSGDPAARTHAIVQAVTHYSDPDILAEVSCGLGEVMVGLNLNDQKIERNCNGDLCCFNVSAKEDPSAILVFCSKGRKLRITRSWNFLGLEKNGEVPAHSLWKKPRFGQDIIIGNLENGD</sequence>
<dbReference type="PANTHER" id="PTHR31829">
    <property type="entry name" value="PYRIDOXAL 5'-PHOSPHATE SYNTHASE SUBUNIT SNZ1-RELATED"/>
    <property type="match status" value="1"/>
</dbReference>
<gene>
    <name evidence="7" type="ORF">IFM89_002009</name>
</gene>
<evidence type="ECO:0000256" key="4">
    <source>
        <dbReference type="PROSITE-ProRule" id="PRU00481"/>
    </source>
</evidence>
<dbReference type="InterPro" id="IPR013785">
    <property type="entry name" value="Aldolase_TIM"/>
</dbReference>
<evidence type="ECO:0000256" key="5">
    <source>
        <dbReference type="SAM" id="MobiDB-lite"/>
    </source>
</evidence>
<dbReference type="GO" id="GO:0016843">
    <property type="term" value="F:amine-lyase activity"/>
    <property type="evidence" value="ECO:0007669"/>
    <property type="project" value="TreeGrafter"/>
</dbReference>
<comment type="function">
    <text evidence="3">Catalyzes the formation of pyridoxal 5'-phosphate from ribose 5-phosphate (RBP), glyceraldehyde 3-phosphate (G3P) and ammonia. The ammonia is provided by PDX2. Can also use ribulose 5-phosphate and dihydroxyacetone phosphate as substrates, resulting from enzyme-catalyzed isomerization of RBP and G3P, respectively. Also plays an indirect role in resistance to singlet oxygen-generating photosensitizers.</text>
</comment>
<name>A0A835HKF7_9MAGN</name>
<keyword evidence="2" id="KW-0456">Lyase</keyword>
<dbReference type="Pfam" id="PF01680">
    <property type="entry name" value="SOR_SNZ"/>
    <property type="match status" value="1"/>
</dbReference>
<dbReference type="Gene3D" id="3.40.50.300">
    <property type="entry name" value="P-loop containing nucleotide triphosphate hydrolases"/>
    <property type="match status" value="1"/>
</dbReference>
<dbReference type="GO" id="GO:0006520">
    <property type="term" value="P:amino acid metabolic process"/>
    <property type="evidence" value="ECO:0007669"/>
    <property type="project" value="TreeGrafter"/>
</dbReference>
<protein>
    <recommendedName>
        <fullName evidence="6">PdxS/SNZ N-terminal domain-containing protein</fullName>
    </recommendedName>
</protein>